<dbReference type="InterPro" id="IPR025164">
    <property type="entry name" value="Toastrack_DUF4097"/>
</dbReference>
<keyword evidence="3" id="KW-1185">Reference proteome</keyword>
<organism evidence="2 3">
    <name type="scientific">Physocladia obscura</name>
    <dbReference type="NCBI Taxonomy" id="109957"/>
    <lineage>
        <taxon>Eukaryota</taxon>
        <taxon>Fungi</taxon>
        <taxon>Fungi incertae sedis</taxon>
        <taxon>Chytridiomycota</taxon>
        <taxon>Chytridiomycota incertae sedis</taxon>
        <taxon>Chytridiomycetes</taxon>
        <taxon>Chytridiales</taxon>
        <taxon>Chytriomycetaceae</taxon>
        <taxon>Physocladia</taxon>
    </lineage>
</organism>
<proteinExistence type="predicted"/>
<dbReference type="Proteomes" id="UP001211907">
    <property type="component" value="Unassembled WGS sequence"/>
</dbReference>
<accession>A0AAD5STS9</accession>
<name>A0AAD5STS9_9FUNG</name>
<evidence type="ECO:0000259" key="1">
    <source>
        <dbReference type="Pfam" id="PF13349"/>
    </source>
</evidence>
<protein>
    <recommendedName>
        <fullName evidence="1">DUF4097 domain-containing protein</fullName>
    </recommendedName>
</protein>
<feature type="non-terminal residue" evidence="2">
    <location>
        <position position="1"/>
    </location>
</feature>
<dbReference type="EMBL" id="JADGJH010002681">
    <property type="protein sequence ID" value="KAJ3095649.1"/>
    <property type="molecule type" value="Genomic_DNA"/>
</dbReference>
<evidence type="ECO:0000313" key="2">
    <source>
        <dbReference type="EMBL" id="KAJ3095649.1"/>
    </source>
</evidence>
<comment type="caution">
    <text evidence="2">The sequence shown here is derived from an EMBL/GenBank/DDBJ whole genome shotgun (WGS) entry which is preliminary data.</text>
</comment>
<sequence>ESCATSIFNEPITALEFTSKTATLFPIELIATTSDTTSKTTSVSHVIHTTNPEASKSIIVCATISSKGTLTVTVTAPTLSTTYSLWSLYIGSSNSGEPAATVTIEFPSDTVLETATIQFECGSLKWRGPNIVTKSFRSSITLGETNLIASPFQTKSLHAKTEKGSIKIANATVFVDAVLKTNFGGIDANISGYKELSASLSMGELKAQLTNPTPGSQTTLFNSLGGLSAKVSGFEGLFETSVVVGKVFVLAPGVKRGITGSGWHSGVVGDDENQATAAKISAKSSLGSVLLEFVE</sequence>
<gene>
    <name evidence="2" type="ORF">HK100_005763</name>
</gene>
<feature type="domain" description="DUF4097" evidence="1">
    <location>
        <begin position="36"/>
        <end position="210"/>
    </location>
</feature>
<dbReference type="AlphaFoldDB" id="A0AAD5STS9"/>
<evidence type="ECO:0000313" key="3">
    <source>
        <dbReference type="Proteomes" id="UP001211907"/>
    </source>
</evidence>
<reference evidence="2" key="1">
    <citation type="submission" date="2020-05" db="EMBL/GenBank/DDBJ databases">
        <title>Phylogenomic resolution of chytrid fungi.</title>
        <authorList>
            <person name="Stajich J.E."/>
            <person name="Amses K."/>
            <person name="Simmons R."/>
            <person name="Seto K."/>
            <person name="Myers J."/>
            <person name="Bonds A."/>
            <person name="Quandt C.A."/>
            <person name="Barry K."/>
            <person name="Liu P."/>
            <person name="Grigoriev I."/>
            <person name="Longcore J.E."/>
            <person name="James T.Y."/>
        </authorList>
    </citation>
    <scope>NUCLEOTIDE SEQUENCE</scope>
    <source>
        <strain evidence="2">JEL0513</strain>
    </source>
</reference>
<dbReference type="Pfam" id="PF13349">
    <property type="entry name" value="DUF4097"/>
    <property type="match status" value="1"/>
</dbReference>